<dbReference type="PANTHER" id="PTHR45913:SF5">
    <property type="entry name" value="GENERAL TRANSCRIPTION FACTOR II-I REPEAT DOMAIN-CONTAINING PROTEIN 2A-LIKE PROTEIN"/>
    <property type="match status" value="1"/>
</dbReference>
<keyword evidence="2" id="KW-1185">Reference proteome</keyword>
<sequence>YFDGKDFREELLALLPLEDHTTADIIFGKLEDLFKSHGLPLDKINLTVTDGAPAMIGKNKGL</sequence>
<evidence type="ECO:0000313" key="1">
    <source>
        <dbReference type="EMBL" id="KAL0204235.1"/>
    </source>
</evidence>
<name>A0ABD0S1H2_CIRMR</name>
<dbReference type="Proteomes" id="UP001529510">
    <property type="component" value="Unassembled WGS sequence"/>
</dbReference>
<dbReference type="AlphaFoldDB" id="A0ABD0S1H2"/>
<accession>A0ABD0S1H2</accession>
<protein>
    <submittedName>
        <fullName evidence="1">Uncharacterized protein</fullName>
    </submittedName>
</protein>
<reference evidence="1 2" key="1">
    <citation type="submission" date="2024-05" db="EMBL/GenBank/DDBJ databases">
        <title>Genome sequencing and assembly of Indian major carp, Cirrhinus mrigala (Hamilton, 1822).</title>
        <authorList>
            <person name="Mohindra V."/>
            <person name="Chowdhury L.M."/>
            <person name="Lal K."/>
            <person name="Jena J.K."/>
        </authorList>
    </citation>
    <scope>NUCLEOTIDE SEQUENCE [LARGE SCALE GENOMIC DNA]</scope>
    <source>
        <strain evidence="1">CM1030</strain>
        <tissue evidence="1">Blood</tissue>
    </source>
</reference>
<dbReference type="EMBL" id="JAMKFB020000001">
    <property type="protein sequence ID" value="KAL0204235.1"/>
    <property type="molecule type" value="Genomic_DNA"/>
</dbReference>
<gene>
    <name evidence="1" type="ORF">M9458_002253</name>
</gene>
<feature type="non-terminal residue" evidence="1">
    <location>
        <position position="62"/>
    </location>
</feature>
<evidence type="ECO:0000313" key="2">
    <source>
        <dbReference type="Proteomes" id="UP001529510"/>
    </source>
</evidence>
<proteinExistence type="predicted"/>
<comment type="caution">
    <text evidence="1">The sequence shown here is derived from an EMBL/GenBank/DDBJ whole genome shotgun (WGS) entry which is preliminary data.</text>
</comment>
<feature type="non-terminal residue" evidence="1">
    <location>
        <position position="1"/>
    </location>
</feature>
<dbReference type="PANTHER" id="PTHR45913">
    <property type="entry name" value="EPM2A-INTERACTING PROTEIN 1"/>
    <property type="match status" value="1"/>
</dbReference>
<organism evidence="1 2">
    <name type="scientific">Cirrhinus mrigala</name>
    <name type="common">Mrigala</name>
    <dbReference type="NCBI Taxonomy" id="683832"/>
    <lineage>
        <taxon>Eukaryota</taxon>
        <taxon>Metazoa</taxon>
        <taxon>Chordata</taxon>
        <taxon>Craniata</taxon>
        <taxon>Vertebrata</taxon>
        <taxon>Euteleostomi</taxon>
        <taxon>Actinopterygii</taxon>
        <taxon>Neopterygii</taxon>
        <taxon>Teleostei</taxon>
        <taxon>Ostariophysi</taxon>
        <taxon>Cypriniformes</taxon>
        <taxon>Cyprinidae</taxon>
        <taxon>Labeoninae</taxon>
        <taxon>Labeonini</taxon>
        <taxon>Cirrhinus</taxon>
    </lineage>
</organism>